<evidence type="ECO:0000313" key="2">
    <source>
        <dbReference type="EMBL" id="CAJ0573385.1"/>
    </source>
</evidence>
<dbReference type="InterPro" id="IPR009030">
    <property type="entry name" value="Growth_fac_rcpt_cys_sf"/>
</dbReference>
<dbReference type="EMBL" id="CATQJA010002618">
    <property type="protein sequence ID" value="CAJ0573385.1"/>
    <property type="molecule type" value="Genomic_DNA"/>
</dbReference>
<feature type="non-terminal residue" evidence="2">
    <location>
        <position position="1"/>
    </location>
</feature>
<accession>A0AA36G2E2</accession>
<comment type="caution">
    <text evidence="2">The sequence shown here is derived from an EMBL/GenBank/DDBJ whole genome shotgun (WGS) entry which is preliminary data.</text>
</comment>
<feature type="region of interest" description="Disordered" evidence="1">
    <location>
        <begin position="842"/>
        <end position="981"/>
    </location>
</feature>
<protein>
    <submittedName>
        <fullName evidence="2">Uncharacterized protein</fullName>
    </submittedName>
</protein>
<feature type="compositionally biased region" description="Low complexity" evidence="1">
    <location>
        <begin position="917"/>
        <end position="926"/>
    </location>
</feature>
<organism evidence="2 3">
    <name type="scientific">Mesorhabditis spiculigera</name>
    <dbReference type="NCBI Taxonomy" id="96644"/>
    <lineage>
        <taxon>Eukaryota</taxon>
        <taxon>Metazoa</taxon>
        <taxon>Ecdysozoa</taxon>
        <taxon>Nematoda</taxon>
        <taxon>Chromadorea</taxon>
        <taxon>Rhabditida</taxon>
        <taxon>Rhabditina</taxon>
        <taxon>Rhabditomorpha</taxon>
        <taxon>Rhabditoidea</taxon>
        <taxon>Rhabditidae</taxon>
        <taxon>Mesorhabditinae</taxon>
        <taxon>Mesorhabditis</taxon>
    </lineage>
</organism>
<feature type="compositionally biased region" description="Polar residues" evidence="1">
    <location>
        <begin position="842"/>
        <end position="860"/>
    </location>
</feature>
<sequence length="981" mass="110400">MSALRESPLIASTRRPAIARHVIYRILHPVKNFLYSIGESILRFVAILILELAHDLAMSIGNIFIDVTESATRLINGITYILLAVLEDDLQNYREFIRDEQAETDEDEPLGDGDTIDLERSGATPGCKYWYNGQCDECAPGTVFNNTDDSMCTRLTLEGAEIESFMIHGQTGAATALAYFGVECPKDRDKNLYVPGICNQRCPQNCRLCHTSKSCYQCEAGYFPALAADGRTPYCLPASVPVDGIQTASPCPENYIRVGSLCQECKAWTPRCVSCVALFYGELDDAELICWRYEDIVQAAALEELEIMVFMRKSRTGSSSSKALSFTPPVREHSLDAFGNLVLSSSSNSRRCNPLDQQERVIVRQNLRPQALLNMRLKRNLEMRKEEAIKRHAKSSKSGSLSIRTTQESYQGTGDATSFSRETGTGETRSRTVPTGTSTPTLPTYEQRPVTQEEVERRRSLMSSDLNDHDFPVHKIAKVMEDDVLVEYHVRQCSTLSGLIDYGLVHDSLWRGAHCMFSEPLGELYDEVCAACPFGWTHGMDPKTCNHITVYTWVDDAMEEVRVELERRGLVTAPVCKSGHFSVPGSPSTGDEHCEKCQPFCEICLPTRDCIRCKLGYLPTYHNRQCAPIRPRLPQENWCPPGHLRVDYRCMPISAWVRHCIRVHPAQHYHVQRKTLPEFYRMRDVRDYATIVQVPMYWNIRWSNEEDTRQVCYVYRNVLHLDGCHADQCQPGFRITEPLPGVRVCTWDGFQKRETADGHLFDYYWASNIDLDEFSIATKALLYMGSPVLLVLYLALQIAITGSSSSTSHHMHFGSASHRYIIRPNLRARARLNMRLKSMMSRNRVTVTATRPTLETSTTQDSHRRETTTTATSTATGTGTRTGTGDDPTTVHHGTDWKTERSDKQTHARSDEPASEPMPEFPTEVTVPPPRQPRTKSSECTAPTKTTTTEKTMLAQIEAAERGSTGPEVSKTGPDTRDPSL</sequence>
<feature type="compositionally biased region" description="Polar residues" evidence="1">
    <location>
        <begin position="396"/>
        <end position="419"/>
    </location>
</feature>
<name>A0AA36G2E2_9BILA</name>
<dbReference type="AlphaFoldDB" id="A0AA36G2E2"/>
<dbReference type="SUPFAM" id="SSF57184">
    <property type="entry name" value="Growth factor receptor domain"/>
    <property type="match status" value="2"/>
</dbReference>
<proteinExistence type="predicted"/>
<evidence type="ECO:0000313" key="3">
    <source>
        <dbReference type="Proteomes" id="UP001177023"/>
    </source>
</evidence>
<feature type="compositionally biased region" description="Polar residues" evidence="1">
    <location>
        <begin position="433"/>
        <end position="444"/>
    </location>
</feature>
<dbReference type="Proteomes" id="UP001177023">
    <property type="component" value="Unassembled WGS sequence"/>
</dbReference>
<feature type="region of interest" description="Disordered" evidence="1">
    <location>
        <begin position="390"/>
        <end position="453"/>
    </location>
</feature>
<gene>
    <name evidence="2" type="ORF">MSPICULIGERA_LOCUS11744</name>
</gene>
<feature type="compositionally biased region" description="Low complexity" evidence="1">
    <location>
        <begin position="868"/>
        <end position="888"/>
    </location>
</feature>
<evidence type="ECO:0000256" key="1">
    <source>
        <dbReference type="SAM" id="MobiDB-lite"/>
    </source>
</evidence>
<keyword evidence="3" id="KW-1185">Reference proteome</keyword>
<reference evidence="2" key="1">
    <citation type="submission" date="2023-06" db="EMBL/GenBank/DDBJ databases">
        <authorList>
            <person name="Delattre M."/>
        </authorList>
    </citation>
    <scope>NUCLEOTIDE SEQUENCE</scope>
    <source>
        <strain evidence="2">AF72</strain>
    </source>
</reference>
<feature type="compositionally biased region" description="Basic and acidic residues" evidence="1">
    <location>
        <begin position="889"/>
        <end position="912"/>
    </location>
</feature>